<gene>
    <name evidence="1" type="ORF">CYCCA115_LOCUS5988</name>
</gene>
<comment type="caution">
    <text evidence="1">The sequence shown here is derived from an EMBL/GenBank/DDBJ whole genome shotgun (WGS) entry which is preliminary data.</text>
</comment>
<dbReference type="Proteomes" id="UP001295423">
    <property type="component" value="Unassembled WGS sequence"/>
</dbReference>
<reference evidence="1" key="1">
    <citation type="submission" date="2023-08" db="EMBL/GenBank/DDBJ databases">
        <authorList>
            <person name="Audoor S."/>
            <person name="Bilcke G."/>
        </authorList>
    </citation>
    <scope>NUCLEOTIDE SEQUENCE</scope>
</reference>
<dbReference type="EMBL" id="CAKOGP040000669">
    <property type="protein sequence ID" value="CAJ1938134.1"/>
    <property type="molecule type" value="Genomic_DNA"/>
</dbReference>
<proteinExistence type="predicted"/>
<organism evidence="1 2">
    <name type="scientific">Cylindrotheca closterium</name>
    <dbReference type="NCBI Taxonomy" id="2856"/>
    <lineage>
        <taxon>Eukaryota</taxon>
        <taxon>Sar</taxon>
        <taxon>Stramenopiles</taxon>
        <taxon>Ochrophyta</taxon>
        <taxon>Bacillariophyta</taxon>
        <taxon>Bacillariophyceae</taxon>
        <taxon>Bacillariophycidae</taxon>
        <taxon>Bacillariales</taxon>
        <taxon>Bacillariaceae</taxon>
        <taxon>Cylindrotheca</taxon>
    </lineage>
</organism>
<dbReference type="AlphaFoldDB" id="A0AAD2FG32"/>
<protein>
    <submittedName>
        <fullName evidence="1">Uncharacterized protein</fullName>
    </submittedName>
</protein>
<sequence>MCWDNFQKFIPIKFLKFGMSVTDTHCTVRYAYNVNVPEAFVATLQQKLPEALIYLDQRIPAPPGMFPFECLEELDDDQQNEMIELLISSEQENHSVLLNVFAEKAGHPFVEDNNLSNLGKRVIRYQKVLKIARALCDMKRFLVSYEPEATDDLILIDDNASKNADGSTSAGNENDANDVVRAIRANRKLCEKANTFQKQTVASWNKFEANVTKIFPLLYVHQPTKRAALNGMATFL</sequence>
<evidence type="ECO:0000313" key="1">
    <source>
        <dbReference type="EMBL" id="CAJ1938134.1"/>
    </source>
</evidence>
<evidence type="ECO:0000313" key="2">
    <source>
        <dbReference type="Proteomes" id="UP001295423"/>
    </source>
</evidence>
<accession>A0AAD2FG32</accession>
<name>A0AAD2FG32_9STRA</name>
<keyword evidence="2" id="KW-1185">Reference proteome</keyword>